<feature type="transmembrane region" description="Helical" evidence="2">
    <location>
        <begin position="12"/>
        <end position="37"/>
    </location>
</feature>
<proteinExistence type="predicted"/>
<protein>
    <submittedName>
        <fullName evidence="3">Membrane protein</fullName>
    </submittedName>
</protein>
<keyword evidence="2" id="KW-0812">Transmembrane</keyword>
<keyword evidence="2" id="KW-0472">Membrane</keyword>
<keyword evidence="4" id="KW-1185">Reference proteome</keyword>
<comment type="caution">
    <text evidence="3">The sequence shown here is derived from an EMBL/GenBank/DDBJ whole genome shotgun (WGS) entry which is preliminary data.</text>
</comment>
<evidence type="ECO:0000313" key="3">
    <source>
        <dbReference type="EMBL" id="MDR6939743.1"/>
    </source>
</evidence>
<feature type="region of interest" description="Disordered" evidence="1">
    <location>
        <begin position="55"/>
        <end position="77"/>
    </location>
</feature>
<organism evidence="3 4">
    <name type="scientific">Arcanobacterium hippocoleae</name>
    <dbReference type="NCBI Taxonomy" id="149017"/>
    <lineage>
        <taxon>Bacteria</taxon>
        <taxon>Bacillati</taxon>
        <taxon>Actinomycetota</taxon>
        <taxon>Actinomycetes</taxon>
        <taxon>Actinomycetales</taxon>
        <taxon>Actinomycetaceae</taxon>
        <taxon>Arcanobacterium</taxon>
    </lineage>
</organism>
<evidence type="ECO:0000256" key="2">
    <source>
        <dbReference type="SAM" id="Phobius"/>
    </source>
</evidence>
<dbReference type="Proteomes" id="UP001266099">
    <property type="component" value="Unassembled WGS sequence"/>
</dbReference>
<evidence type="ECO:0000313" key="4">
    <source>
        <dbReference type="Proteomes" id="UP001266099"/>
    </source>
</evidence>
<feature type="compositionally biased region" description="Polar residues" evidence="1">
    <location>
        <begin position="63"/>
        <end position="73"/>
    </location>
</feature>
<keyword evidence="2" id="KW-1133">Transmembrane helix</keyword>
<sequence>MGRKNMNLTGTISVPVIAVITSILCAVALILAFTFLFRTNAEIVHGKNTNEVVTFNQEDESENSSSKAKAQETTQEKAAKAELELTRPAPENAIAGSEFKAPSGNISCAFGDGVSCTIYKYTFKAPEGCKGAPITFNVTEDSTSANCGRTISSDKELAYGTSMQHNGYACTVTETQVDCWHEKTGNGFTVARETASYSQN</sequence>
<gene>
    <name evidence="3" type="ORF">J2S36_001286</name>
</gene>
<evidence type="ECO:0000256" key="1">
    <source>
        <dbReference type="SAM" id="MobiDB-lite"/>
    </source>
</evidence>
<dbReference type="RefSeq" id="WP_309956656.1">
    <property type="nucleotide sequence ID" value="NZ_JAVDUJ010000001.1"/>
</dbReference>
<dbReference type="EMBL" id="JAVDUJ010000001">
    <property type="protein sequence ID" value="MDR6939743.1"/>
    <property type="molecule type" value="Genomic_DNA"/>
</dbReference>
<accession>A0ABU1T300</accession>
<name>A0ABU1T300_9ACTO</name>
<reference evidence="3 4" key="1">
    <citation type="submission" date="2023-07" db="EMBL/GenBank/DDBJ databases">
        <title>Sequencing the genomes of 1000 actinobacteria strains.</title>
        <authorList>
            <person name="Klenk H.-P."/>
        </authorList>
    </citation>
    <scope>NUCLEOTIDE SEQUENCE [LARGE SCALE GENOMIC DNA]</scope>
    <source>
        <strain evidence="3 4">DSM 15539</strain>
    </source>
</reference>